<evidence type="ECO:0000313" key="2">
    <source>
        <dbReference type="Proteomes" id="UP000001514"/>
    </source>
</evidence>
<reference evidence="1 2" key="1">
    <citation type="journal article" date="2011" name="Science">
        <title>The Selaginella genome identifies genetic changes associated with the evolution of vascular plants.</title>
        <authorList>
            <person name="Banks J.A."/>
            <person name="Nishiyama T."/>
            <person name="Hasebe M."/>
            <person name="Bowman J.L."/>
            <person name="Gribskov M."/>
            <person name="dePamphilis C."/>
            <person name="Albert V.A."/>
            <person name="Aono N."/>
            <person name="Aoyama T."/>
            <person name="Ambrose B.A."/>
            <person name="Ashton N.W."/>
            <person name="Axtell M.J."/>
            <person name="Barker E."/>
            <person name="Barker M.S."/>
            <person name="Bennetzen J.L."/>
            <person name="Bonawitz N.D."/>
            <person name="Chapple C."/>
            <person name="Cheng C."/>
            <person name="Correa L.G."/>
            <person name="Dacre M."/>
            <person name="DeBarry J."/>
            <person name="Dreyer I."/>
            <person name="Elias M."/>
            <person name="Engstrom E.M."/>
            <person name="Estelle M."/>
            <person name="Feng L."/>
            <person name="Finet C."/>
            <person name="Floyd S.K."/>
            <person name="Frommer W.B."/>
            <person name="Fujita T."/>
            <person name="Gramzow L."/>
            <person name="Gutensohn M."/>
            <person name="Harholt J."/>
            <person name="Hattori M."/>
            <person name="Heyl A."/>
            <person name="Hirai T."/>
            <person name="Hiwatashi Y."/>
            <person name="Ishikawa M."/>
            <person name="Iwata M."/>
            <person name="Karol K.G."/>
            <person name="Koehler B."/>
            <person name="Kolukisaoglu U."/>
            <person name="Kubo M."/>
            <person name="Kurata T."/>
            <person name="Lalonde S."/>
            <person name="Li K."/>
            <person name="Li Y."/>
            <person name="Litt A."/>
            <person name="Lyons E."/>
            <person name="Manning G."/>
            <person name="Maruyama T."/>
            <person name="Michael T.P."/>
            <person name="Mikami K."/>
            <person name="Miyazaki S."/>
            <person name="Morinaga S."/>
            <person name="Murata T."/>
            <person name="Mueller-Roeber B."/>
            <person name="Nelson D.R."/>
            <person name="Obara M."/>
            <person name="Oguri Y."/>
            <person name="Olmstead R.G."/>
            <person name="Onodera N."/>
            <person name="Petersen B.L."/>
            <person name="Pils B."/>
            <person name="Prigge M."/>
            <person name="Rensing S.A."/>
            <person name="Riano-Pachon D.M."/>
            <person name="Roberts A.W."/>
            <person name="Sato Y."/>
            <person name="Scheller H.V."/>
            <person name="Schulz B."/>
            <person name="Schulz C."/>
            <person name="Shakirov E.V."/>
            <person name="Shibagaki N."/>
            <person name="Shinohara N."/>
            <person name="Shippen D.E."/>
            <person name="Soerensen I."/>
            <person name="Sotooka R."/>
            <person name="Sugimoto N."/>
            <person name="Sugita M."/>
            <person name="Sumikawa N."/>
            <person name="Tanurdzic M."/>
            <person name="Theissen G."/>
            <person name="Ulvskov P."/>
            <person name="Wakazuki S."/>
            <person name="Weng J.K."/>
            <person name="Willats W.W."/>
            <person name="Wipf D."/>
            <person name="Wolf P.G."/>
            <person name="Yang L."/>
            <person name="Zimmer A.D."/>
            <person name="Zhu Q."/>
            <person name="Mitros T."/>
            <person name="Hellsten U."/>
            <person name="Loque D."/>
            <person name="Otillar R."/>
            <person name="Salamov A."/>
            <person name="Schmutz J."/>
            <person name="Shapiro H."/>
            <person name="Lindquist E."/>
            <person name="Lucas S."/>
            <person name="Rokhsar D."/>
            <person name="Grigoriev I.V."/>
        </authorList>
    </citation>
    <scope>NUCLEOTIDE SEQUENCE [LARGE SCALE GENOMIC DNA]</scope>
</reference>
<accession>D8RH83</accession>
<keyword evidence="2" id="KW-1185">Reference proteome</keyword>
<gene>
    <name evidence="1" type="ORF">SELMODRAFT_411310</name>
</gene>
<dbReference type="AlphaFoldDB" id="D8RH83"/>
<dbReference type="Gramene" id="EFJ28485">
    <property type="protein sequence ID" value="EFJ28485"/>
    <property type="gene ID" value="SELMODRAFT_411310"/>
</dbReference>
<proteinExistence type="predicted"/>
<dbReference type="HOGENOM" id="CLU_1051294_0_0_1"/>
<evidence type="ECO:0000313" key="1">
    <source>
        <dbReference type="EMBL" id="EFJ28485.1"/>
    </source>
</evidence>
<protein>
    <submittedName>
        <fullName evidence="1">Uncharacterized protein</fullName>
    </submittedName>
</protein>
<dbReference type="InParanoid" id="D8RH83"/>
<name>D8RH83_SELML</name>
<organism evidence="2">
    <name type="scientific">Selaginella moellendorffii</name>
    <name type="common">Spikemoss</name>
    <dbReference type="NCBI Taxonomy" id="88036"/>
    <lineage>
        <taxon>Eukaryota</taxon>
        <taxon>Viridiplantae</taxon>
        <taxon>Streptophyta</taxon>
        <taxon>Embryophyta</taxon>
        <taxon>Tracheophyta</taxon>
        <taxon>Lycopodiopsida</taxon>
        <taxon>Selaginellales</taxon>
        <taxon>Selaginellaceae</taxon>
        <taxon>Selaginella</taxon>
    </lineage>
</organism>
<sequence length="265" mass="29706">MQAKASRACGSASLEFCPWDKSFLKPPVFRDHNCALANVLDPSVHVLDNHLRAVSHLTNLSDVDELGVGLKPSRHSETELPCSWLWEGHIVHANCDTPETSSGNVSTRQMRWYSSRMAVPDQLGLLRSVGNDWRLVYRLVALHPYLYASSVDVANSGKGLEGGECWRGDCRKSWWVRPVPSGVGVDEERRSGQLRVRSRPNLRKATECAPRRFFIREAVCETPAENVLSLKAGIDDSLIRKTRLKYSVDGSDDVQLSRMYQVSIT</sequence>
<dbReference type="EMBL" id="GL377579">
    <property type="protein sequence ID" value="EFJ28485.1"/>
    <property type="molecule type" value="Genomic_DNA"/>
</dbReference>
<dbReference type="Proteomes" id="UP000001514">
    <property type="component" value="Unassembled WGS sequence"/>
</dbReference>
<dbReference type="KEGG" id="smo:SELMODRAFT_411310"/>